<accession>A0A7R8WG98</accession>
<sequence length="296" mass="31978">MDSLPQPFGPGQFGPAVLALDVLAPAVLASRRLFETAGASRFGFGTAGASRFGFETAGASRFGFETAGASRFGFETAGASRFGFETAGASRFGFETAGASRFGFETTGTKLSMIPTDKRHGGSVTASDIVGILVRYIVVVLSDLLAYPFMPISNWPLGNTWFHMSMELEMCESPPGKQILLLHPDLPAPVILGRTISLKLEPWLPFKAPSKPIIRVSVKAFLREEALQRMNLVQVRQGLDIVKNQRSTDDLNVFRTAKRLMAAGTLTSIAVGAIPFISPQYFLQQSLLNCLNALLN</sequence>
<gene>
    <name evidence="1" type="ORF">CTOB1V02_LOCUS6634</name>
</gene>
<dbReference type="AlphaFoldDB" id="A0A7R8WG98"/>
<protein>
    <submittedName>
        <fullName evidence="1">Uncharacterized protein</fullName>
    </submittedName>
</protein>
<proteinExistence type="predicted"/>
<organism evidence="1">
    <name type="scientific">Cyprideis torosa</name>
    <dbReference type="NCBI Taxonomy" id="163714"/>
    <lineage>
        <taxon>Eukaryota</taxon>
        <taxon>Metazoa</taxon>
        <taxon>Ecdysozoa</taxon>
        <taxon>Arthropoda</taxon>
        <taxon>Crustacea</taxon>
        <taxon>Oligostraca</taxon>
        <taxon>Ostracoda</taxon>
        <taxon>Podocopa</taxon>
        <taxon>Podocopida</taxon>
        <taxon>Cytherocopina</taxon>
        <taxon>Cytheroidea</taxon>
        <taxon>Cytherideidae</taxon>
        <taxon>Cyprideis</taxon>
    </lineage>
</organism>
<name>A0A7R8WG98_9CRUS</name>
<reference evidence="1" key="1">
    <citation type="submission" date="2020-11" db="EMBL/GenBank/DDBJ databases">
        <authorList>
            <person name="Tran Van P."/>
        </authorList>
    </citation>
    <scope>NUCLEOTIDE SEQUENCE</scope>
</reference>
<evidence type="ECO:0000313" key="1">
    <source>
        <dbReference type="EMBL" id="CAD7228756.1"/>
    </source>
</evidence>
<dbReference type="EMBL" id="OB661689">
    <property type="protein sequence ID" value="CAD7228756.1"/>
    <property type="molecule type" value="Genomic_DNA"/>
</dbReference>